<protein>
    <submittedName>
        <fullName evidence="1">Uncharacterized protein</fullName>
    </submittedName>
</protein>
<organism evidence="1">
    <name type="scientific">bioreactor metagenome</name>
    <dbReference type="NCBI Taxonomy" id="1076179"/>
    <lineage>
        <taxon>unclassified sequences</taxon>
        <taxon>metagenomes</taxon>
        <taxon>ecological metagenomes</taxon>
    </lineage>
</organism>
<comment type="caution">
    <text evidence="1">The sequence shown here is derived from an EMBL/GenBank/DDBJ whole genome shotgun (WGS) entry which is preliminary data.</text>
</comment>
<name>A0A645IXD2_9ZZZZ</name>
<reference evidence="1" key="1">
    <citation type="submission" date="2019-08" db="EMBL/GenBank/DDBJ databases">
        <authorList>
            <person name="Kucharzyk K."/>
            <person name="Murdoch R.W."/>
            <person name="Higgins S."/>
            <person name="Loffler F."/>
        </authorList>
    </citation>
    <scope>NUCLEOTIDE SEQUENCE</scope>
</reference>
<gene>
    <name evidence="1" type="ORF">SDC9_202778</name>
</gene>
<proteinExistence type="predicted"/>
<dbReference type="AlphaFoldDB" id="A0A645IXD2"/>
<accession>A0A645IXD2</accession>
<evidence type="ECO:0000313" key="1">
    <source>
        <dbReference type="EMBL" id="MPN55099.1"/>
    </source>
</evidence>
<dbReference type="EMBL" id="VSSQ01123956">
    <property type="protein sequence ID" value="MPN55099.1"/>
    <property type="molecule type" value="Genomic_DNA"/>
</dbReference>
<sequence>MHDAFNNKMLYSIIACDEFCNFMKQNYPDCDKEISYRKAKTATILLERISFSNNASEYKEITSSMKKAIKAELMTVILDANVQLAQKIKMICGANSIMLLRIASDIYEKLYFIYDKISISKKPK</sequence>